<dbReference type="PANTHER" id="PTHR46909">
    <property type="entry name" value="39S RIBOSOMAL PROTEIN L36, MITOCHONDRIAL"/>
    <property type="match status" value="1"/>
</dbReference>
<reference evidence="10" key="1">
    <citation type="journal article" date="2009" name="Nature">
        <title>The Schistosoma japonicum genome reveals features of host-parasite interplay.</title>
        <authorList>
            <person name="Liu F."/>
            <person name="Zhou Y."/>
            <person name="Wang Z.Q."/>
            <person name="Lu G."/>
            <person name="Zheng H."/>
            <person name="Brindley P.J."/>
            <person name="McManus D.P."/>
            <person name="Blair D."/>
            <person name="Zhang Q.H."/>
            <person name="Zhong Y."/>
            <person name="Wang S."/>
            <person name="Han Z.G."/>
            <person name="Chen Z."/>
        </authorList>
    </citation>
    <scope>NUCLEOTIDE SEQUENCE</scope>
    <source>
        <strain evidence="10">Anhui</strain>
    </source>
</reference>
<dbReference type="InterPro" id="IPR000473">
    <property type="entry name" value="Ribosomal_bL36"/>
</dbReference>
<sequence>MNPLRHTNSIYYTFRSLIIGFPAISQNIMALFNVQSRFYKMHNHLIRRCRDCYFDRRDGRLYVECSTHKRHKQAEKMNPPNVPWTFKRSIWKTVCW</sequence>
<keyword evidence="9" id="KW-1133">Transmembrane helix</keyword>
<evidence type="ECO:0000256" key="4">
    <source>
        <dbReference type="ARBA" id="ARBA00022980"/>
    </source>
</evidence>
<dbReference type="EMBL" id="FN319629">
    <property type="protein sequence ID" value="CAX75356.1"/>
    <property type="molecule type" value="mRNA"/>
</dbReference>
<keyword evidence="9" id="KW-0472">Membrane</keyword>
<protein>
    <recommendedName>
        <fullName evidence="7">Large ribosomal subunit protein bL36m</fullName>
    </recommendedName>
    <alternativeName>
        <fullName evidence="8">39S ribosomal protein L36, mitochondrial</fullName>
    </alternativeName>
</protein>
<proteinExistence type="evidence at transcript level"/>
<evidence type="ECO:0000256" key="9">
    <source>
        <dbReference type="SAM" id="Phobius"/>
    </source>
</evidence>
<reference evidence="10" key="2">
    <citation type="submission" date="2009-03" db="EMBL/GenBank/DDBJ databases">
        <authorList>
            <person name="Gang L."/>
        </authorList>
    </citation>
    <scope>NUCLEOTIDE SEQUENCE</scope>
    <source>
        <strain evidence="10">Anhui</strain>
    </source>
</reference>
<keyword evidence="3" id="KW-0809">Transit peptide</keyword>
<comment type="similarity">
    <text evidence="2">Belongs to the bacterial ribosomal protein bL36 family.</text>
</comment>
<dbReference type="GO" id="GO:0006412">
    <property type="term" value="P:translation"/>
    <property type="evidence" value="ECO:0007669"/>
    <property type="project" value="InterPro"/>
</dbReference>
<evidence type="ECO:0000256" key="7">
    <source>
        <dbReference type="ARBA" id="ARBA00035239"/>
    </source>
</evidence>
<dbReference type="SUPFAM" id="SSF57840">
    <property type="entry name" value="Ribosomal protein L36"/>
    <property type="match status" value="1"/>
</dbReference>
<dbReference type="InterPro" id="IPR035977">
    <property type="entry name" value="Ribosomal_bL36_sp"/>
</dbReference>
<dbReference type="AlphaFoldDB" id="C1LKX7"/>
<dbReference type="EMBL" id="FN319628">
    <property type="protein sequence ID" value="CAX75355.1"/>
    <property type="molecule type" value="mRNA"/>
</dbReference>
<evidence type="ECO:0000256" key="8">
    <source>
        <dbReference type="ARBA" id="ARBA00035411"/>
    </source>
</evidence>
<dbReference type="Pfam" id="PF00444">
    <property type="entry name" value="Ribosomal_L36"/>
    <property type="match status" value="1"/>
</dbReference>
<feature type="transmembrane region" description="Helical" evidence="9">
    <location>
        <begin position="12"/>
        <end position="32"/>
    </location>
</feature>
<keyword evidence="9" id="KW-0812">Transmembrane</keyword>
<comment type="subcellular location">
    <subcellularLocation>
        <location evidence="1">Mitochondrion</location>
    </subcellularLocation>
</comment>
<name>C1LKX7_SCHJA</name>
<dbReference type="GO" id="GO:0003735">
    <property type="term" value="F:structural constituent of ribosome"/>
    <property type="evidence" value="ECO:0007669"/>
    <property type="project" value="InterPro"/>
</dbReference>
<organism evidence="10">
    <name type="scientific">Schistosoma japonicum</name>
    <name type="common">Blood fluke</name>
    <dbReference type="NCBI Taxonomy" id="6182"/>
    <lineage>
        <taxon>Eukaryota</taxon>
        <taxon>Metazoa</taxon>
        <taxon>Spiralia</taxon>
        <taxon>Lophotrochozoa</taxon>
        <taxon>Platyhelminthes</taxon>
        <taxon>Trematoda</taxon>
        <taxon>Digenea</taxon>
        <taxon>Strigeidida</taxon>
        <taxon>Schistosomatoidea</taxon>
        <taxon>Schistosomatidae</taxon>
        <taxon>Schistosoma</taxon>
    </lineage>
</organism>
<evidence type="ECO:0000256" key="1">
    <source>
        <dbReference type="ARBA" id="ARBA00004173"/>
    </source>
</evidence>
<keyword evidence="5" id="KW-0496">Mitochondrion</keyword>
<evidence type="ECO:0000256" key="2">
    <source>
        <dbReference type="ARBA" id="ARBA00007645"/>
    </source>
</evidence>
<evidence type="ECO:0000256" key="5">
    <source>
        <dbReference type="ARBA" id="ARBA00023128"/>
    </source>
</evidence>
<dbReference type="PANTHER" id="PTHR46909:SF1">
    <property type="entry name" value="LARGE RIBOSOMAL SUBUNIT PROTEIN BL36M"/>
    <property type="match status" value="1"/>
</dbReference>
<accession>C1LKX7</accession>
<evidence type="ECO:0000256" key="3">
    <source>
        <dbReference type="ARBA" id="ARBA00022946"/>
    </source>
</evidence>
<dbReference type="GO" id="GO:0005762">
    <property type="term" value="C:mitochondrial large ribosomal subunit"/>
    <property type="evidence" value="ECO:0007669"/>
    <property type="project" value="TreeGrafter"/>
</dbReference>
<evidence type="ECO:0000313" key="10">
    <source>
        <dbReference type="EMBL" id="CAX75355.1"/>
    </source>
</evidence>
<keyword evidence="6" id="KW-0687">Ribonucleoprotein</keyword>
<dbReference type="InterPro" id="IPR052143">
    <property type="entry name" value="Mitoribosomal_bL36m"/>
</dbReference>
<evidence type="ECO:0000256" key="6">
    <source>
        <dbReference type="ARBA" id="ARBA00023274"/>
    </source>
</evidence>
<keyword evidence="4" id="KW-0689">Ribosomal protein</keyword>